<keyword evidence="2" id="KW-0645">Protease</keyword>
<dbReference type="PROSITE" id="PS00141">
    <property type="entry name" value="ASP_PROTEASE"/>
    <property type="match status" value="1"/>
</dbReference>
<name>A0A975W7B7_9RHOB</name>
<comment type="caution">
    <text evidence="2">The sequence shown here is derived from an EMBL/GenBank/DDBJ whole genome shotgun (WGS) entry which is preliminary data.</text>
</comment>
<dbReference type="NCBIfam" id="TIGR02281">
    <property type="entry name" value="clan_AA_DTGA"/>
    <property type="match status" value="1"/>
</dbReference>
<dbReference type="Pfam" id="PF13975">
    <property type="entry name" value="gag-asp_proteas"/>
    <property type="match status" value="1"/>
</dbReference>
<proteinExistence type="predicted"/>
<feature type="transmembrane region" description="Helical" evidence="1">
    <location>
        <begin position="6"/>
        <end position="26"/>
    </location>
</feature>
<keyword evidence="2" id="KW-0378">Hydrolase</keyword>
<feature type="transmembrane region" description="Helical" evidence="1">
    <location>
        <begin position="38"/>
        <end position="56"/>
    </location>
</feature>
<evidence type="ECO:0000256" key="1">
    <source>
        <dbReference type="SAM" id="Phobius"/>
    </source>
</evidence>
<dbReference type="Proteomes" id="UP000182932">
    <property type="component" value="Unassembled WGS sequence"/>
</dbReference>
<evidence type="ECO:0000313" key="2">
    <source>
        <dbReference type="EMBL" id="SEI81417.1"/>
    </source>
</evidence>
<dbReference type="InterPro" id="IPR011969">
    <property type="entry name" value="Clan_AA_Asp_peptidase_C"/>
</dbReference>
<reference evidence="2 3" key="1">
    <citation type="submission" date="2016-10" db="EMBL/GenBank/DDBJ databases">
        <authorList>
            <person name="Varghese N."/>
            <person name="Submissions S."/>
        </authorList>
    </citation>
    <scope>NUCLEOTIDE SEQUENCE [LARGE SCALE GENOMIC DNA]</scope>
    <source>
        <strain evidence="2 3">FF3</strain>
    </source>
</reference>
<protein>
    <submittedName>
        <fullName evidence="2">Aspartyl protease family protein</fullName>
    </submittedName>
</protein>
<dbReference type="GO" id="GO:0006508">
    <property type="term" value="P:proteolysis"/>
    <property type="evidence" value="ECO:0007669"/>
    <property type="project" value="UniProtKB-KW"/>
</dbReference>
<organism evidence="2 3">
    <name type="scientific">Marinovum algicola</name>
    <dbReference type="NCBI Taxonomy" id="42444"/>
    <lineage>
        <taxon>Bacteria</taxon>
        <taxon>Pseudomonadati</taxon>
        <taxon>Pseudomonadota</taxon>
        <taxon>Alphaproteobacteria</taxon>
        <taxon>Rhodobacterales</taxon>
        <taxon>Roseobacteraceae</taxon>
        <taxon>Marinovum</taxon>
    </lineage>
</organism>
<dbReference type="SUPFAM" id="SSF50630">
    <property type="entry name" value="Acid proteases"/>
    <property type="match status" value="1"/>
</dbReference>
<dbReference type="GO" id="GO:0004190">
    <property type="term" value="F:aspartic-type endopeptidase activity"/>
    <property type="evidence" value="ECO:0007669"/>
    <property type="project" value="InterPro"/>
</dbReference>
<dbReference type="RefSeq" id="WP_048531152.1">
    <property type="nucleotide sequence ID" value="NZ_CATLQZ010000001.1"/>
</dbReference>
<keyword evidence="1" id="KW-0812">Transmembrane</keyword>
<keyword evidence="1" id="KW-1133">Transmembrane helix</keyword>
<keyword evidence="3" id="KW-1185">Reference proteome</keyword>
<evidence type="ECO:0000313" key="3">
    <source>
        <dbReference type="Proteomes" id="UP000182932"/>
    </source>
</evidence>
<dbReference type="InterPro" id="IPR021109">
    <property type="entry name" value="Peptidase_aspartic_dom_sf"/>
</dbReference>
<dbReference type="EMBL" id="FNYY01000002">
    <property type="protein sequence ID" value="SEI81417.1"/>
    <property type="molecule type" value="Genomic_DNA"/>
</dbReference>
<dbReference type="GeneID" id="80816979"/>
<sequence length="193" mass="21149">MSAMDTGQLIYLVMLLAAVVFWFVVANRNSMGKVMQHAALWGLIFLGAIAAVGLWGDIRQTVVPRQAVFSDQGRIEVPRSPDGHYYLTLDVNGHPTRFVVDTGATSIVLLEADARAAGIDPARLNYSGTAMTANGAVRTARVVLDEIGFEEMTDRRVTAFVNEGEMAESLLGMSYLQRFDRLEISGGRLILER</sequence>
<keyword evidence="1" id="KW-0472">Membrane</keyword>
<dbReference type="InterPro" id="IPR034122">
    <property type="entry name" value="Retropepsin-like_bacterial"/>
</dbReference>
<accession>A0A975W7B7</accession>
<dbReference type="InterPro" id="IPR001969">
    <property type="entry name" value="Aspartic_peptidase_AS"/>
</dbReference>
<dbReference type="CDD" id="cd05483">
    <property type="entry name" value="retropepsin_like_bacteria"/>
    <property type="match status" value="1"/>
</dbReference>
<dbReference type="Gene3D" id="2.40.70.10">
    <property type="entry name" value="Acid Proteases"/>
    <property type="match status" value="1"/>
</dbReference>
<gene>
    <name evidence="2" type="ORF">SAMN04487940_102108</name>
</gene>
<dbReference type="AlphaFoldDB" id="A0A975W7B7"/>